<gene>
    <name evidence="2" type="ORF">HHI36_002844</name>
</gene>
<dbReference type="EMBL" id="JABFTP020000185">
    <property type="protein sequence ID" value="KAL3288396.1"/>
    <property type="molecule type" value="Genomic_DNA"/>
</dbReference>
<protein>
    <recommendedName>
        <fullName evidence="1">CCDC22 N-terminal domain-containing protein</fullName>
    </recommendedName>
</protein>
<accession>A0ABD2PCL5</accession>
<comment type="caution">
    <text evidence="2">The sequence shown here is derived from an EMBL/GenBank/DDBJ whole genome shotgun (WGS) entry which is preliminary data.</text>
</comment>
<keyword evidence="3" id="KW-1185">Reference proteome</keyword>
<evidence type="ECO:0000259" key="1">
    <source>
        <dbReference type="Pfam" id="PF21674"/>
    </source>
</evidence>
<sequence length="82" mass="9564">MDEVDNIIIDSLKALNCDIPEGINNLEQFNDDLVILSVSTCLEKLFPHLYFLKNYRHPWLYGSKQPLIQQNKSKILISKMRS</sequence>
<dbReference type="AlphaFoldDB" id="A0ABD2PCL5"/>
<evidence type="ECO:0000313" key="3">
    <source>
        <dbReference type="Proteomes" id="UP001516400"/>
    </source>
</evidence>
<proteinExistence type="predicted"/>
<dbReference type="Pfam" id="PF21674">
    <property type="entry name" value="CCDC22_N"/>
    <property type="match status" value="1"/>
</dbReference>
<dbReference type="InterPro" id="IPR048349">
    <property type="entry name" value="CCDC22_N"/>
</dbReference>
<feature type="domain" description="CCDC22 N-terminal" evidence="1">
    <location>
        <begin position="1"/>
        <end position="48"/>
    </location>
</feature>
<evidence type="ECO:0000313" key="2">
    <source>
        <dbReference type="EMBL" id="KAL3288396.1"/>
    </source>
</evidence>
<dbReference type="Proteomes" id="UP001516400">
    <property type="component" value="Unassembled WGS sequence"/>
</dbReference>
<feature type="non-terminal residue" evidence="2">
    <location>
        <position position="82"/>
    </location>
</feature>
<organism evidence="2 3">
    <name type="scientific">Cryptolaemus montrouzieri</name>
    <dbReference type="NCBI Taxonomy" id="559131"/>
    <lineage>
        <taxon>Eukaryota</taxon>
        <taxon>Metazoa</taxon>
        <taxon>Ecdysozoa</taxon>
        <taxon>Arthropoda</taxon>
        <taxon>Hexapoda</taxon>
        <taxon>Insecta</taxon>
        <taxon>Pterygota</taxon>
        <taxon>Neoptera</taxon>
        <taxon>Endopterygota</taxon>
        <taxon>Coleoptera</taxon>
        <taxon>Polyphaga</taxon>
        <taxon>Cucujiformia</taxon>
        <taxon>Coccinelloidea</taxon>
        <taxon>Coccinellidae</taxon>
        <taxon>Scymninae</taxon>
        <taxon>Scymnini</taxon>
        <taxon>Cryptolaemus</taxon>
    </lineage>
</organism>
<reference evidence="2 3" key="1">
    <citation type="journal article" date="2021" name="BMC Biol.">
        <title>Horizontally acquired antibacterial genes associated with adaptive radiation of ladybird beetles.</title>
        <authorList>
            <person name="Li H.S."/>
            <person name="Tang X.F."/>
            <person name="Huang Y.H."/>
            <person name="Xu Z.Y."/>
            <person name="Chen M.L."/>
            <person name="Du X.Y."/>
            <person name="Qiu B.Y."/>
            <person name="Chen P.T."/>
            <person name="Zhang W."/>
            <person name="Slipinski A."/>
            <person name="Escalona H.E."/>
            <person name="Waterhouse R.M."/>
            <person name="Zwick A."/>
            <person name="Pang H."/>
        </authorList>
    </citation>
    <scope>NUCLEOTIDE SEQUENCE [LARGE SCALE GENOMIC DNA]</scope>
    <source>
        <strain evidence="2">SYSU2018</strain>
    </source>
</reference>
<name>A0ABD2PCL5_9CUCU</name>